<dbReference type="EMBL" id="CP055898">
    <property type="protein sequence ID" value="QKX55198.1"/>
    <property type="molecule type" value="Genomic_DNA"/>
</dbReference>
<dbReference type="SUPFAM" id="SSF48452">
    <property type="entry name" value="TPR-like"/>
    <property type="match status" value="1"/>
</dbReference>
<dbReference type="GeneID" id="55989799"/>
<dbReference type="AlphaFoldDB" id="A0A7H8QMV2"/>
<proteinExistence type="predicted"/>
<gene>
    <name evidence="1" type="ORF">TRUGW13939_02290</name>
</gene>
<reference evidence="2" key="1">
    <citation type="submission" date="2020-06" db="EMBL/GenBank/DDBJ databases">
        <title>A chromosome-scale genome assembly of Talaromyces rugulosus W13939.</title>
        <authorList>
            <person name="Wang B."/>
            <person name="Guo L."/>
            <person name="Ye K."/>
            <person name="Wang L."/>
        </authorList>
    </citation>
    <scope>NUCLEOTIDE SEQUENCE [LARGE SCALE GENOMIC DNA]</scope>
    <source>
        <strain evidence="2">W13939</strain>
    </source>
</reference>
<dbReference type="RefSeq" id="XP_035341377.1">
    <property type="nucleotide sequence ID" value="XM_035485484.1"/>
</dbReference>
<accession>A0A7H8QMV2</accession>
<dbReference type="Gene3D" id="1.25.40.10">
    <property type="entry name" value="Tetratricopeptide repeat domain"/>
    <property type="match status" value="1"/>
</dbReference>
<protein>
    <recommendedName>
        <fullName evidence="3">MalT-like TPR region domain-containing protein</fullName>
    </recommendedName>
</protein>
<keyword evidence="2" id="KW-1185">Reference proteome</keyword>
<sequence length="476" mass="53714">MEAAALPPGLQHLAPMSTGTVFLLGVIALMGTGNHDFIYASMIEYLIEEYEDGSFVWEDVDYGEKVDYSHLINRNVLEPVKMADKSMAYIPRYDQAGLLNCLTYEQKLELFSAATILLFPFFPMGRPDGSMYLHWPTFKRYGGAIADEPRYMREINDRHNAILLAEIALKIIDRQDFESDFTSFIDLIKARLLTTKGAVSIQLLDYTTAKEALGESIEIYQKYNPSGDDLELLTSQAYLASVAAAQGEYEEAVSVSWKMWLLLSSPHFNGSSNNRQRILQINVSILAGKVAILVGKYSEATSVLDHASGLFVEEADNPIYDRTILHALGNLHYAKGSMAAAREFFHMCTQAWNFGNIMQVNQADEERTISIYHRLAVMDIADERARAARVKVQAALKICKDTRSPFMLPWKGRLELAWAEILRKFHYFAGCWEREEKDLPEKHEEAAQQAAAELGIVTVGLVKDEQFANLLPWDIL</sequence>
<dbReference type="Proteomes" id="UP000509510">
    <property type="component" value="Chromosome I"/>
</dbReference>
<organism evidence="1 2">
    <name type="scientific">Talaromyces rugulosus</name>
    <name type="common">Penicillium rugulosum</name>
    <dbReference type="NCBI Taxonomy" id="121627"/>
    <lineage>
        <taxon>Eukaryota</taxon>
        <taxon>Fungi</taxon>
        <taxon>Dikarya</taxon>
        <taxon>Ascomycota</taxon>
        <taxon>Pezizomycotina</taxon>
        <taxon>Eurotiomycetes</taxon>
        <taxon>Eurotiomycetidae</taxon>
        <taxon>Eurotiales</taxon>
        <taxon>Trichocomaceae</taxon>
        <taxon>Talaromyces</taxon>
        <taxon>Talaromyces sect. Islandici</taxon>
    </lineage>
</organism>
<evidence type="ECO:0000313" key="2">
    <source>
        <dbReference type="Proteomes" id="UP000509510"/>
    </source>
</evidence>
<dbReference type="InterPro" id="IPR011990">
    <property type="entry name" value="TPR-like_helical_dom_sf"/>
</dbReference>
<evidence type="ECO:0000313" key="1">
    <source>
        <dbReference type="EMBL" id="QKX55198.1"/>
    </source>
</evidence>
<evidence type="ECO:0008006" key="3">
    <source>
        <dbReference type="Google" id="ProtNLM"/>
    </source>
</evidence>
<dbReference type="OrthoDB" id="4226212at2759"/>
<name>A0A7H8QMV2_TALRU</name>
<dbReference type="KEGG" id="trg:TRUGW13939_02290"/>